<dbReference type="RefSeq" id="WP_076586120.1">
    <property type="nucleotide sequence ID" value="NZ_FTLW01000002.1"/>
</dbReference>
<dbReference type="EMBL" id="FTLW01000002">
    <property type="protein sequence ID" value="SIQ34437.1"/>
    <property type="molecule type" value="Genomic_DNA"/>
</dbReference>
<sequence length="248" mass="26928">MRISVPTNQPTDQGLRICREHQALALAIATSYGSALPKKIKLHNEAKLQGESIMLTLVIPTTPLGRDQATTGFVDRALAEELSLCLQRRLDANNTGLAIPELKRDQKLLALNKALHDAGAAGIRAMIEMQDGSEQSLKSVPPTDVRLIESEPEPQLITGKFLVSGFNVVGGARQLELFSQTKVQVKYFVVDAQVSEIRATVPLSLTTIVSMRTYIEGNFSRSAPDDHHAEAIGLPLLDVGNLEDDPGE</sequence>
<organism evidence="1 2">
    <name type="scientific">Solilutibacter tolerans</name>
    <dbReference type="NCBI Taxonomy" id="1604334"/>
    <lineage>
        <taxon>Bacteria</taxon>
        <taxon>Pseudomonadati</taxon>
        <taxon>Pseudomonadota</taxon>
        <taxon>Gammaproteobacteria</taxon>
        <taxon>Lysobacterales</taxon>
        <taxon>Lysobacteraceae</taxon>
        <taxon>Solilutibacter</taxon>
    </lineage>
</organism>
<dbReference type="AlphaFoldDB" id="A0A1N6S067"/>
<evidence type="ECO:0000313" key="1">
    <source>
        <dbReference type="EMBL" id="SIQ34437.1"/>
    </source>
</evidence>
<name>A0A1N6S067_9GAMM</name>
<gene>
    <name evidence="1" type="ORF">SAMN05421546_1144</name>
</gene>
<dbReference type="Proteomes" id="UP000241788">
    <property type="component" value="Unassembled WGS sequence"/>
</dbReference>
<keyword evidence="2" id="KW-1185">Reference proteome</keyword>
<protein>
    <submittedName>
        <fullName evidence="1">Uncharacterized protein</fullName>
    </submittedName>
</protein>
<reference evidence="2" key="1">
    <citation type="submission" date="2017-01" db="EMBL/GenBank/DDBJ databases">
        <authorList>
            <person name="Varghese N."/>
            <person name="Submissions S."/>
        </authorList>
    </citation>
    <scope>NUCLEOTIDE SEQUENCE [LARGE SCALE GENOMIC DNA]</scope>
    <source>
        <strain evidence="2">UM1</strain>
    </source>
</reference>
<proteinExistence type="predicted"/>
<evidence type="ECO:0000313" key="2">
    <source>
        <dbReference type="Proteomes" id="UP000241788"/>
    </source>
</evidence>
<accession>A0A1N6S067</accession>